<evidence type="ECO:0000256" key="1">
    <source>
        <dbReference type="SAM" id="SignalP"/>
    </source>
</evidence>
<evidence type="ECO:0000313" key="2">
    <source>
        <dbReference type="EMBL" id="KUJ08224.1"/>
    </source>
</evidence>
<dbReference type="GeneID" id="28825961"/>
<evidence type="ECO:0000313" key="3">
    <source>
        <dbReference type="Proteomes" id="UP000070700"/>
    </source>
</evidence>
<sequence>MWGCGFCAGLLMTWDARASHIGGHYETGSKKSDWDFSKVIRGLLRLTKIFDTWRSLLLRIHGPSSEN</sequence>
<accession>A0A132B8L6</accession>
<keyword evidence="3" id="KW-1185">Reference proteome</keyword>
<protein>
    <recommendedName>
        <fullName evidence="4">C2H2-type domain-containing protein</fullName>
    </recommendedName>
</protein>
<dbReference type="KEGG" id="psco:LY89DRAFT_691114"/>
<dbReference type="RefSeq" id="XP_018062579.1">
    <property type="nucleotide sequence ID" value="XM_018216235.1"/>
</dbReference>
<dbReference type="Proteomes" id="UP000070700">
    <property type="component" value="Unassembled WGS sequence"/>
</dbReference>
<name>A0A132B8L6_MOLSC</name>
<dbReference type="EMBL" id="KQ947436">
    <property type="protein sequence ID" value="KUJ08224.1"/>
    <property type="molecule type" value="Genomic_DNA"/>
</dbReference>
<dbReference type="InParanoid" id="A0A132B8L6"/>
<keyword evidence="1" id="KW-0732">Signal</keyword>
<gene>
    <name evidence="2" type="ORF">LY89DRAFT_691114</name>
</gene>
<proteinExistence type="predicted"/>
<dbReference type="OrthoDB" id="10056939at2759"/>
<evidence type="ECO:0008006" key="4">
    <source>
        <dbReference type="Google" id="ProtNLM"/>
    </source>
</evidence>
<feature type="chain" id="PRO_5007287985" description="C2H2-type domain-containing protein" evidence="1">
    <location>
        <begin position="19"/>
        <end position="67"/>
    </location>
</feature>
<reference evidence="2 3" key="1">
    <citation type="submission" date="2015-10" db="EMBL/GenBank/DDBJ databases">
        <title>Full genome of DAOMC 229536 Phialocephala scopiformis, a fungal endophyte of spruce producing the potent anti-insectan compound rugulosin.</title>
        <authorList>
            <consortium name="DOE Joint Genome Institute"/>
            <person name="Walker A.K."/>
            <person name="Frasz S.L."/>
            <person name="Seifert K.A."/>
            <person name="Miller J.D."/>
            <person name="Mondo S.J."/>
            <person name="Labutti K."/>
            <person name="Lipzen A."/>
            <person name="Dockter R."/>
            <person name="Kennedy M."/>
            <person name="Grigoriev I.V."/>
            <person name="Spatafora J.W."/>
        </authorList>
    </citation>
    <scope>NUCLEOTIDE SEQUENCE [LARGE SCALE GENOMIC DNA]</scope>
    <source>
        <strain evidence="2 3">CBS 120377</strain>
    </source>
</reference>
<dbReference type="AlphaFoldDB" id="A0A132B8L6"/>
<organism evidence="2 3">
    <name type="scientific">Mollisia scopiformis</name>
    <name type="common">Conifer needle endophyte fungus</name>
    <name type="synonym">Phialocephala scopiformis</name>
    <dbReference type="NCBI Taxonomy" id="149040"/>
    <lineage>
        <taxon>Eukaryota</taxon>
        <taxon>Fungi</taxon>
        <taxon>Dikarya</taxon>
        <taxon>Ascomycota</taxon>
        <taxon>Pezizomycotina</taxon>
        <taxon>Leotiomycetes</taxon>
        <taxon>Helotiales</taxon>
        <taxon>Mollisiaceae</taxon>
        <taxon>Mollisia</taxon>
    </lineage>
</organism>
<feature type="signal peptide" evidence="1">
    <location>
        <begin position="1"/>
        <end position="18"/>
    </location>
</feature>